<accession>A0A2U3E205</accession>
<comment type="caution">
    <text evidence="3">The sequence shown here is derived from an EMBL/GenBank/DDBJ whole genome shotgun (WGS) entry which is preliminary data.</text>
</comment>
<dbReference type="EMBL" id="LCWV01000014">
    <property type="protein sequence ID" value="PWI68533.1"/>
    <property type="molecule type" value="Genomic_DNA"/>
</dbReference>
<evidence type="ECO:0000313" key="4">
    <source>
        <dbReference type="Proteomes" id="UP000245956"/>
    </source>
</evidence>
<feature type="compositionally biased region" description="Low complexity" evidence="1">
    <location>
        <begin position="146"/>
        <end position="160"/>
    </location>
</feature>
<proteinExistence type="predicted"/>
<dbReference type="AlphaFoldDB" id="A0A2U3E205"/>
<name>A0A2U3E205_PURLI</name>
<evidence type="ECO:0000256" key="1">
    <source>
        <dbReference type="SAM" id="MobiDB-lite"/>
    </source>
</evidence>
<organism evidence="3 4">
    <name type="scientific">Purpureocillium lilacinum</name>
    <name type="common">Paecilomyces lilacinus</name>
    <dbReference type="NCBI Taxonomy" id="33203"/>
    <lineage>
        <taxon>Eukaryota</taxon>
        <taxon>Fungi</taxon>
        <taxon>Dikarya</taxon>
        <taxon>Ascomycota</taxon>
        <taxon>Pezizomycotina</taxon>
        <taxon>Sordariomycetes</taxon>
        <taxon>Hypocreomycetidae</taxon>
        <taxon>Hypocreales</taxon>
        <taxon>Ophiocordycipitaceae</taxon>
        <taxon>Purpureocillium</taxon>
    </lineage>
</organism>
<feature type="region of interest" description="Disordered" evidence="1">
    <location>
        <begin position="110"/>
        <end position="173"/>
    </location>
</feature>
<feature type="signal peptide" evidence="2">
    <location>
        <begin position="1"/>
        <end position="27"/>
    </location>
</feature>
<dbReference type="Proteomes" id="UP000245956">
    <property type="component" value="Unassembled WGS sequence"/>
</dbReference>
<protein>
    <submittedName>
        <fullName evidence="3">Uncharacterized protein</fullName>
    </submittedName>
</protein>
<evidence type="ECO:0000313" key="3">
    <source>
        <dbReference type="EMBL" id="PWI68533.1"/>
    </source>
</evidence>
<feature type="chain" id="PRO_5015558532" evidence="2">
    <location>
        <begin position="28"/>
        <end position="173"/>
    </location>
</feature>
<sequence length="173" mass="17742">MAWTGSPSPSACSVAVAVAAAVAVAVARQQAAVGHLTAPEGACLGTYLEGGHGEAPIASQAASSGRAAQLQAREWAWLRLSFVRASFLENRIRRAALHFLCAADKRAHNKLESASPAQISRISIADPERAPDGPGTGSKVAPPAPTTSSTSKPPATARSAQHPPPARTRPGTR</sequence>
<keyword evidence="2" id="KW-0732">Signal</keyword>
<evidence type="ECO:0000256" key="2">
    <source>
        <dbReference type="SAM" id="SignalP"/>
    </source>
</evidence>
<gene>
    <name evidence="3" type="ORF">PCL_01622</name>
</gene>
<reference evidence="3 4" key="1">
    <citation type="journal article" date="2016" name="Front. Microbiol.">
        <title>Genome and transcriptome sequences reveal the specific parasitism of the nematophagous Purpureocillium lilacinum 36-1.</title>
        <authorList>
            <person name="Xie J."/>
            <person name="Li S."/>
            <person name="Mo C."/>
            <person name="Xiao X."/>
            <person name="Peng D."/>
            <person name="Wang G."/>
            <person name="Xiao Y."/>
        </authorList>
    </citation>
    <scope>NUCLEOTIDE SEQUENCE [LARGE SCALE GENOMIC DNA]</scope>
    <source>
        <strain evidence="3 4">36-1</strain>
    </source>
</reference>